<dbReference type="Proteomes" id="UP000824120">
    <property type="component" value="Chromosome 6"/>
</dbReference>
<keyword evidence="2" id="KW-1185">Reference proteome</keyword>
<dbReference type="OrthoDB" id="1322379at2759"/>
<accession>A0A9J5YIN6</accession>
<proteinExistence type="predicted"/>
<gene>
    <name evidence="1" type="ORF">H5410_030874</name>
</gene>
<evidence type="ECO:0000313" key="2">
    <source>
        <dbReference type="Proteomes" id="UP000824120"/>
    </source>
</evidence>
<reference evidence="1 2" key="1">
    <citation type="submission" date="2020-09" db="EMBL/GenBank/DDBJ databases">
        <title>De no assembly of potato wild relative species, Solanum commersonii.</title>
        <authorList>
            <person name="Cho K."/>
        </authorList>
    </citation>
    <scope>NUCLEOTIDE SEQUENCE [LARGE SCALE GENOMIC DNA]</scope>
    <source>
        <strain evidence="1">LZ3.2</strain>
        <tissue evidence="1">Leaf</tissue>
    </source>
</reference>
<protein>
    <submittedName>
        <fullName evidence="1">Uncharacterized protein</fullName>
    </submittedName>
</protein>
<sequence length="195" mass="21524">MKLNRAFNVEQNPTTLFNSSHNFTNSQNTDAINTTILVKELEGTRKIISPGTIDSIHKKLIEDKESPSLDPHHSKKPANFAVPIDSNREAPLARSANESLEIHIQIQAISSQVREDSNTGDYSPNEEVHLPEISSKIDGRIVDGENSGENRLQTAGVNEKSRNGNHSPSLDIHLSNISFNLDGGKQQQQPINSTR</sequence>
<comment type="caution">
    <text evidence="1">The sequence shown here is derived from an EMBL/GenBank/DDBJ whole genome shotgun (WGS) entry which is preliminary data.</text>
</comment>
<name>A0A9J5YIN6_SOLCO</name>
<dbReference type="EMBL" id="JACXVP010000006">
    <property type="protein sequence ID" value="KAG5599504.1"/>
    <property type="molecule type" value="Genomic_DNA"/>
</dbReference>
<organism evidence="1 2">
    <name type="scientific">Solanum commersonii</name>
    <name type="common">Commerson's wild potato</name>
    <name type="synonym">Commerson's nightshade</name>
    <dbReference type="NCBI Taxonomy" id="4109"/>
    <lineage>
        <taxon>Eukaryota</taxon>
        <taxon>Viridiplantae</taxon>
        <taxon>Streptophyta</taxon>
        <taxon>Embryophyta</taxon>
        <taxon>Tracheophyta</taxon>
        <taxon>Spermatophyta</taxon>
        <taxon>Magnoliopsida</taxon>
        <taxon>eudicotyledons</taxon>
        <taxon>Gunneridae</taxon>
        <taxon>Pentapetalae</taxon>
        <taxon>asterids</taxon>
        <taxon>lamiids</taxon>
        <taxon>Solanales</taxon>
        <taxon>Solanaceae</taxon>
        <taxon>Solanoideae</taxon>
        <taxon>Solaneae</taxon>
        <taxon>Solanum</taxon>
    </lineage>
</organism>
<dbReference type="AlphaFoldDB" id="A0A9J5YIN6"/>
<evidence type="ECO:0000313" key="1">
    <source>
        <dbReference type="EMBL" id="KAG5599504.1"/>
    </source>
</evidence>